<feature type="transmembrane region" description="Helical" evidence="1">
    <location>
        <begin position="12"/>
        <end position="35"/>
    </location>
</feature>
<dbReference type="InterPro" id="IPR053001">
    <property type="entry name" value="MNNG_permease-like"/>
</dbReference>
<dbReference type="GO" id="GO:0016020">
    <property type="term" value="C:membrane"/>
    <property type="evidence" value="ECO:0007669"/>
    <property type="project" value="TreeGrafter"/>
</dbReference>
<evidence type="ECO:0000313" key="3">
    <source>
        <dbReference type="EMBL" id="KAK0444661.1"/>
    </source>
</evidence>
<reference evidence="3" key="1">
    <citation type="submission" date="2023-06" db="EMBL/GenBank/DDBJ databases">
        <authorList>
            <consortium name="Lawrence Berkeley National Laboratory"/>
            <person name="Ahrendt S."/>
            <person name="Sahu N."/>
            <person name="Indic B."/>
            <person name="Wong-Bajracharya J."/>
            <person name="Merenyi Z."/>
            <person name="Ke H.-M."/>
            <person name="Monk M."/>
            <person name="Kocsube S."/>
            <person name="Drula E."/>
            <person name="Lipzen A."/>
            <person name="Balint B."/>
            <person name="Henrissat B."/>
            <person name="Andreopoulos B."/>
            <person name="Martin F.M."/>
            <person name="Harder C.B."/>
            <person name="Rigling D."/>
            <person name="Ford K.L."/>
            <person name="Foster G.D."/>
            <person name="Pangilinan J."/>
            <person name="Papanicolaou A."/>
            <person name="Barry K."/>
            <person name="LaButti K."/>
            <person name="Viragh M."/>
            <person name="Koriabine M."/>
            <person name="Yan M."/>
            <person name="Riley R."/>
            <person name="Champramary S."/>
            <person name="Plett K.L."/>
            <person name="Tsai I.J."/>
            <person name="Slot J."/>
            <person name="Sipos G."/>
            <person name="Plett J."/>
            <person name="Nagy L.G."/>
            <person name="Grigoriev I.V."/>
        </authorList>
    </citation>
    <scope>NUCLEOTIDE SEQUENCE</scope>
    <source>
        <strain evidence="3">CCBAS 213</strain>
    </source>
</reference>
<dbReference type="Proteomes" id="UP001175211">
    <property type="component" value="Unassembled WGS sequence"/>
</dbReference>
<dbReference type="InterPro" id="IPR022703">
    <property type="entry name" value="DUF3533"/>
</dbReference>
<protein>
    <recommendedName>
        <fullName evidence="2">DUF3533 domain-containing protein</fullName>
    </recommendedName>
</protein>
<keyword evidence="1" id="KW-1133">Transmembrane helix</keyword>
<dbReference type="GeneID" id="85367836"/>
<organism evidence="3 4">
    <name type="scientific">Armillaria tabescens</name>
    <name type="common">Ringless honey mushroom</name>
    <name type="synonym">Agaricus tabescens</name>
    <dbReference type="NCBI Taxonomy" id="1929756"/>
    <lineage>
        <taxon>Eukaryota</taxon>
        <taxon>Fungi</taxon>
        <taxon>Dikarya</taxon>
        <taxon>Basidiomycota</taxon>
        <taxon>Agaricomycotina</taxon>
        <taxon>Agaricomycetes</taxon>
        <taxon>Agaricomycetidae</taxon>
        <taxon>Agaricales</taxon>
        <taxon>Marasmiineae</taxon>
        <taxon>Physalacriaceae</taxon>
        <taxon>Desarmillaria</taxon>
    </lineage>
</organism>
<dbReference type="AlphaFoldDB" id="A0AA39MRR2"/>
<proteinExistence type="predicted"/>
<evidence type="ECO:0000259" key="2">
    <source>
        <dbReference type="Pfam" id="PF12051"/>
    </source>
</evidence>
<keyword evidence="1" id="KW-0812">Transmembrane</keyword>
<feature type="transmembrane region" description="Helical" evidence="1">
    <location>
        <begin position="88"/>
        <end position="111"/>
    </location>
</feature>
<dbReference type="EMBL" id="JAUEPS010000053">
    <property type="protein sequence ID" value="KAK0444661.1"/>
    <property type="molecule type" value="Genomic_DNA"/>
</dbReference>
<dbReference type="RefSeq" id="XP_060325231.1">
    <property type="nucleotide sequence ID" value="XM_060484288.1"/>
</dbReference>
<comment type="caution">
    <text evidence="3">The sequence shown here is derived from an EMBL/GenBank/DDBJ whole genome shotgun (WGS) entry which is preliminary data.</text>
</comment>
<feature type="domain" description="DUF3533" evidence="2">
    <location>
        <begin position="9"/>
        <end position="191"/>
    </location>
</feature>
<dbReference type="PANTHER" id="PTHR34814">
    <property type="entry name" value="NITROSOGUANIDINE RESISTANCE PROTEIN SNG1"/>
    <property type="match status" value="1"/>
</dbReference>
<name>A0AA39MRR2_ARMTA</name>
<evidence type="ECO:0000313" key="4">
    <source>
        <dbReference type="Proteomes" id="UP001175211"/>
    </source>
</evidence>
<evidence type="ECO:0000256" key="1">
    <source>
        <dbReference type="SAM" id="Phobius"/>
    </source>
</evidence>
<keyword evidence="1" id="KW-0472">Membrane</keyword>
<feature type="transmembrane region" description="Helical" evidence="1">
    <location>
        <begin position="123"/>
        <end position="145"/>
    </location>
</feature>
<accession>A0AA39MRR2</accession>
<feature type="transmembrane region" description="Helical" evidence="1">
    <location>
        <begin position="55"/>
        <end position="76"/>
    </location>
</feature>
<keyword evidence="4" id="KW-1185">Reference proteome</keyword>
<dbReference type="PANTHER" id="PTHR34814:SF1">
    <property type="entry name" value="NITROSOGUANIDINE RESISTANCE PROTEIN SNG1"/>
    <property type="match status" value="1"/>
</dbReference>
<feature type="transmembrane region" description="Helical" evidence="1">
    <location>
        <begin position="175"/>
        <end position="193"/>
    </location>
</feature>
<dbReference type="Pfam" id="PF12051">
    <property type="entry name" value="DUF3533"/>
    <property type="match status" value="1"/>
</dbReference>
<gene>
    <name evidence="3" type="ORF">EV420DRAFT_997530</name>
</gene>
<sequence length="196" mass="22103">MLRTISFQFDIPVASAITFVGLIYLLILSFFIVMIGVSAREVSGLQNKLTTGSLIRVRLVSVFIAYFMISLFYSLLSRAFQVDFSRKFGSAGFVIFWMLNFVGMLSVGLALEAMITLLTIRFMPFFMILWIISNVSVCFMPIAVLPNIYRYGYAMPFYNVSGAVRTILFGTKNELGLHFGILIAWTVISMITLPTF</sequence>